<evidence type="ECO:0000313" key="2">
    <source>
        <dbReference type="Proteomes" id="UP001174205"/>
    </source>
</evidence>
<dbReference type="EMBL" id="JAROCD010000002">
    <property type="protein sequence ID" value="MDN4600171.1"/>
    <property type="molecule type" value="Genomic_DNA"/>
</dbReference>
<proteinExistence type="predicted"/>
<dbReference type="Proteomes" id="UP001174205">
    <property type="component" value="Unassembled WGS sequence"/>
</dbReference>
<evidence type="ECO:0000313" key="1">
    <source>
        <dbReference type="EMBL" id="MDN4600171.1"/>
    </source>
</evidence>
<keyword evidence="2" id="KW-1185">Reference proteome</keyword>
<gene>
    <name evidence="1" type="ORF">P5G61_02945</name>
</gene>
<dbReference type="RefSeq" id="WP_301244356.1">
    <property type="nucleotide sequence ID" value="NZ_JAROCD010000002.1"/>
</dbReference>
<accession>A0ABT8J520</accession>
<name>A0ABT8J520_9BACL</name>
<sequence>MSIIIPDGQDETALMERQWKGDGIEEVREVCSSRLFSIIFVSAFSEM</sequence>
<comment type="caution">
    <text evidence="1">The sequence shown here is derived from an EMBL/GenBank/DDBJ whole genome shotgun (WGS) entry which is preliminary data.</text>
</comment>
<organism evidence="1 2">
    <name type="scientific">Paenibacillus vandeheii</name>
    <dbReference type="NCBI Taxonomy" id="3035917"/>
    <lineage>
        <taxon>Bacteria</taxon>
        <taxon>Bacillati</taxon>
        <taxon>Bacillota</taxon>
        <taxon>Bacilli</taxon>
        <taxon>Bacillales</taxon>
        <taxon>Paenibacillaceae</taxon>
        <taxon>Paenibacillus</taxon>
    </lineage>
</organism>
<reference evidence="1" key="1">
    <citation type="submission" date="2023-03" db="EMBL/GenBank/DDBJ databases">
        <title>MT1 and MT2 Draft Genomes of Novel Species.</title>
        <authorList>
            <person name="Venkateswaran K."/>
        </authorList>
    </citation>
    <scope>NUCLEOTIDE SEQUENCE</scope>
    <source>
        <strain evidence="1">F6_3S_P_1C</strain>
    </source>
</reference>
<protein>
    <submittedName>
        <fullName evidence="1">Uncharacterized protein</fullName>
    </submittedName>
</protein>